<dbReference type="SUPFAM" id="SSF55073">
    <property type="entry name" value="Nucleotide cyclase"/>
    <property type="match status" value="1"/>
</dbReference>
<evidence type="ECO:0000256" key="2">
    <source>
        <dbReference type="ARBA" id="ARBA00022475"/>
    </source>
</evidence>
<dbReference type="PANTHER" id="PTHR11920">
    <property type="entry name" value="GUANYLYL CYCLASE"/>
    <property type="match status" value="1"/>
</dbReference>
<dbReference type="GO" id="GO:0004016">
    <property type="term" value="F:adenylate cyclase activity"/>
    <property type="evidence" value="ECO:0007669"/>
    <property type="project" value="UniProtKB-ARBA"/>
</dbReference>
<dbReference type="Proteomes" id="UP000226442">
    <property type="component" value="Unassembled WGS sequence"/>
</dbReference>
<feature type="domain" description="Guanylate cyclase" evidence="9">
    <location>
        <begin position="532"/>
        <end position="659"/>
    </location>
</feature>
<dbReference type="InterPro" id="IPR050401">
    <property type="entry name" value="Cyclic_nucleotide_synthase"/>
</dbReference>
<evidence type="ECO:0000256" key="1">
    <source>
        <dbReference type="ARBA" id="ARBA00004651"/>
    </source>
</evidence>
<comment type="subcellular location">
    <subcellularLocation>
        <location evidence="1">Cell membrane</location>
        <topology evidence="1">Multi-pass membrane protein</topology>
    </subcellularLocation>
</comment>
<organism evidence="11 12">
    <name type="scientific">Tychonema bourrellyi FEM_GT703</name>
    <dbReference type="NCBI Taxonomy" id="2040638"/>
    <lineage>
        <taxon>Bacteria</taxon>
        <taxon>Bacillati</taxon>
        <taxon>Cyanobacteriota</taxon>
        <taxon>Cyanophyceae</taxon>
        <taxon>Oscillatoriophycideae</taxon>
        <taxon>Oscillatoriales</taxon>
        <taxon>Microcoleaceae</taxon>
        <taxon>Tychonema</taxon>
    </lineage>
</organism>
<dbReference type="PROSITE" id="PS50125">
    <property type="entry name" value="GUANYLATE_CYCLASE_2"/>
    <property type="match status" value="1"/>
</dbReference>
<dbReference type="SUPFAM" id="SSF158472">
    <property type="entry name" value="HAMP domain-like"/>
    <property type="match status" value="1"/>
</dbReference>
<dbReference type="Pfam" id="PF00211">
    <property type="entry name" value="Guanylate_cyc"/>
    <property type="match status" value="1"/>
</dbReference>
<feature type="domain" description="HAMP" evidence="10">
    <location>
        <begin position="440"/>
        <end position="492"/>
    </location>
</feature>
<dbReference type="GO" id="GO:0009190">
    <property type="term" value="P:cyclic nucleotide biosynthetic process"/>
    <property type="evidence" value="ECO:0007669"/>
    <property type="project" value="InterPro"/>
</dbReference>
<dbReference type="SMART" id="SM00304">
    <property type="entry name" value="HAMP"/>
    <property type="match status" value="1"/>
</dbReference>
<proteinExistence type="predicted"/>
<dbReference type="Gene3D" id="3.30.450.20">
    <property type="entry name" value="PAS domain"/>
    <property type="match status" value="1"/>
</dbReference>
<evidence type="ECO:0000313" key="11">
    <source>
        <dbReference type="EMBL" id="PHX56707.1"/>
    </source>
</evidence>
<dbReference type="InterPro" id="IPR029787">
    <property type="entry name" value="Nucleotide_cyclase"/>
</dbReference>
<sequence>MRSLNQLNRFSVGTKLIVMLLLVSLCSMLASTFICSRAGQQLLEQRVFNQLTSLRSIRTEQIEQYFKFLVHHTQTLSDDDMFINAMKEYKQAFDELATVNLPKAYDDKLDQFYRNEFVPRLKKTVDAAPLPETFLPKNAASRYLQYHYIANNPYPIGEKYKLEDPKDGSNYTRVNLRYNPKFVNIAQRFGYYDTYLIDLNGNVVYLLSNQGDLGTNLFAGPVADSNFVQGLKDARRSNSKAYVKIVDFQPYIYSYNGPSAFIASPIFDGSQMIGVLAFQIPADRLSDIVNGYGKWKENGLGDTGETYLVGQDGMMRSKSRFLIEDREKFTKSLSESGLPESSVKKIRDIDTTILFLPANVDGVKQALFGKSVLLRDKDYRGSEVLGAYAPVEVDGLRWAIAAEIEISEAFAPISTFQREVVIAAALIVIIVTLVAMWLARLFVKPIDRLIASTQKVESGDGKTMVTSGTRDEFADLARSFNEKVYALRSHIREVEQQNTENQGLIDLLLPAKIAKRIKQGEGVIADPFSNVSIIFTDLHRFSKLFESLSAQEVVFLLDELVDAFDDFADKHGLEKIKTIGDGYMAVCGLSVSRLDSDKRTINCALEMLAHVRRFNYERGLNLDLRIGINTGDLISGIVGKSRYVYDVWGETVNIAHRLKSCCPPGSILVSELVRDRLADLYEFDRVEIVEALDKEPLKAWELRTNHPEAIVKPQNETEGIK</sequence>
<keyword evidence="5 8" id="KW-1133">Transmembrane helix</keyword>
<keyword evidence="4" id="KW-0547">Nucleotide-binding</keyword>
<dbReference type="InterPro" id="IPR001054">
    <property type="entry name" value="A/G_cyclase"/>
</dbReference>
<comment type="caution">
    <text evidence="11">The sequence shown here is derived from an EMBL/GenBank/DDBJ whole genome shotgun (WGS) entry which is preliminary data.</text>
</comment>
<dbReference type="EMBL" id="NXIB02000013">
    <property type="protein sequence ID" value="PHX56707.1"/>
    <property type="molecule type" value="Genomic_DNA"/>
</dbReference>
<evidence type="ECO:0000256" key="3">
    <source>
        <dbReference type="ARBA" id="ARBA00022692"/>
    </source>
</evidence>
<protein>
    <submittedName>
        <fullName evidence="11">Adenylate/guanylate cyclase domain-containing protein</fullName>
    </submittedName>
</protein>
<dbReference type="InterPro" id="IPR003660">
    <property type="entry name" value="HAMP_dom"/>
</dbReference>
<keyword evidence="3 8" id="KW-0812">Transmembrane</keyword>
<dbReference type="Gene3D" id="3.30.70.1230">
    <property type="entry name" value="Nucleotide cyclase"/>
    <property type="match status" value="1"/>
</dbReference>
<dbReference type="CDD" id="cd07302">
    <property type="entry name" value="CHD"/>
    <property type="match status" value="1"/>
</dbReference>
<evidence type="ECO:0000256" key="8">
    <source>
        <dbReference type="SAM" id="Phobius"/>
    </source>
</evidence>
<dbReference type="AlphaFoldDB" id="A0A2G4F5F6"/>
<feature type="transmembrane region" description="Helical" evidence="8">
    <location>
        <begin position="420"/>
        <end position="439"/>
    </location>
</feature>
<dbReference type="SMART" id="SM00044">
    <property type="entry name" value="CYCc"/>
    <property type="match status" value="1"/>
</dbReference>
<dbReference type="Gene3D" id="6.10.340.10">
    <property type="match status" value="1"/>
</dbReference>
<dbReference type="GO" id="GO:0000166">
    <property type="term" value="F:nucleotide binding"/>
    <property type="evidence" value="ECO:0007669"/>
    <property type="project" value="UniProtKB-KW"/>
</dbReference>
<dbReference type="Pfam" id="PF02743">
    <property type="entry name" value="dCache_1"/>
    <property type="match status" value="1"/>
</dbReference>
<keyword evidence="12" id="KW-1185">Reference proteome</keyword>
<evidence type="ECO:0000256" key="5">
    <source>
        <dbReference type="ARBA" id="ARBA00022989"/>
    </source>
</evidence>
<evidence type="ECO:0000256" key="4">
    <source>
        <dbReference type="ARBA" id="ARBA00022741"/>
    </source>
</evidence>
<keyword evidence="2" id="KW-1003">Cell membrane</keyword>
<evidence type="ECO:0000256" key="6">
    <source>
        <dbReference type="ARBA" id="ARBA00023136"/>
    </source>
</evidence>
<dbReference type="PANTHER" id="PTHR11920:SF335">
    <property type="entry name" value="GUANYLATE CYCLASE"/>
    <property type="match status" value="1"/>
</dbReference>
<evidence type="ECO:0000313" key="12">
    <source>
        <dbReference type="Proteomes" id="UP000226442"/>
    </source>
</evidence>
<dbReference type="CDD" id="cd06225">
    <property type="entry name" value="HAMP"/>
    <property type="match status" value="1"/>
</dbReference>
<evidence type="ECO:0000259" key="10">
    <source>
        <dbReference type="PROSITE" id="PS50885"/>
    </source>
</evidence>
<evidence type="ECO:0000256" key="7">
    <source>
        <dbReference type="ARBA" id="ARBA00023239"/>
    </source>
</evidence>
<dbReference type="GO" id="GO:0035556">
    <property type="term" value="P:intracellular signal transduction"/>
    <property type="evidence" value="ECO:0007669"/>
    <property type="project" value="InterPro"/>
</dbReference>
<dbReference type="InterPro" id="IPR033479">
    <property type="entry name" value="dCache_1"/>
</dbReference>
<keyword evidence="7" id="KW-0456">Lyase</keyword>
<dbReference type="OrthoDB" id="315417at2"/>
<dbReference type="Pfam" id="PF00672">
    <property type="entry name" value="HAMP"/>
    <property type="match status" value="1"/>
</dbReference>
<evidence type="ECO:0000259" key="9">
    <source>
        <dbReference type="PROSITE" id="PS50125"/>
    </source>
</evidence>
<dbReference type="RefSeq" id="WP_096829934.1">
    <property type="nucleotide sequence ID" value="NZ_NXIB02000013.1"/>
</dbReference>
<gene>
    <name evidence="11" type="ORF">CP500_003575</name>
</gene>
<keyword evidence="6 8" id="KW-0472">Membrane</keyword>
<reference evidence="11" key="1">
    <citation type="submission" date="2017-10" db="EMBL/GenBank/DDBJ databases">
        <title>Draft genome sequence of the planktic cyanobacteria Tychonema bourrellyi isolated from alpine lentic freshwater.</title>
        <authorList>
            <person name="Tett A."/>
            <person name="Armanini F."/>
            <person name="Asnicar F."/>
            <person name="Boscaini A."/>
            <person name="Pasolli E."/>
            <person name="Zolfo M."/>
            <person name="Donati C."/>
            <person name="Salmaso N."/>
            <person name="Segata N."/>
        </authorList>
    </citation>
    <scope>NUCLEOTIDE SEQUENCE</scope>
    <source>
        <strain evidence="11">FEM_GT703</strain>
    </source>
</reference>
<dbReference type="PROSITE" id="PS50885">
    <property type="entry name" value="HAMP"/>
    <property type="match status" value="1"/>
</dbReference>
<name>A0A2G4F5F6_9CYAN</name>
<dbReference type="GO" id="GO:0005886">
    <property type="term" value="C:plasma membrane"/>
    <property type="evidence" value="ECO:0007669"/>
    <property type="project" value="UniProtKB-SubCell"/>
</dbReference>
<accession>A0A2G4F5F6</accession>